<evidence type="ECO:0000256" key="1">
    <source>
        <dbReference type="SAM" id="MobiDB-lite"/>
    </source>
</evidence>
<dbReference type="AlphaFoldDB" id="A0A1D1ZUA8"/>
<gene>
    <name evidence="2" type="ORF">g.16657</name>
</gene>
<dbReference type="EMBL" id="GDKF01008066">
    <property type="protein sequence ID" value="JAT70556.1"/>
    <property type="molecule type" value="Transcribed_RNA"/>
</dbReference>
<name>A0A1D1ZUA8_AUXPR</name>
<accession>A0A1D1ZUA8</accession>
<sequence length="256" mass="27706">MDTARSVPELIRGLKSPPLPRRSFQGPRMLHRLSGSSTSGLAPAQTRPPPAPTPDSSAKAVPSPAPQGSPSKLLSSLPSSSKAPSQDAAVRASPAQPPCGEFSTPPERKPAPGPSKKMSASSKKRPGAAAPRRPAASNRRRRCADILGRRVNIPTTVFGVKLREIKYYTGRVVSLDARRRDSVVVHFPNEDPPKYWFPEAAVREWLRLYGPKPPEPRKKQQKEQVETIIYSPGREAADVLTTLSQRTGPPAANPAQ</sequence>
<evidence type="ECO:0000313" key="2">
    <source>
        <dbReference type="EMBL" id="JAT70556.1"/>
    </source>
</evidence>
<reference evidence="2" key="1">
    <citation type="submission" date="2015-08" db="EMBL/GenBank/DDBJ databases">
        <authorList>
            <person name="Babu N.S."/>
            <person name="Beckwith C.J."/>
            <person name="Beseler K.G."/>
            <person name="Brison A."/>
            <person name="Carone J.V."/>
            <person name="Caskin T.P."/>
            <person name="Diamond M."/>
            <person name="Durham M.E."/>
            <person name="Foxe J.M."/>
            <person name="Go M."/>
            <person name="Henderson B.A."/>
            <person name="Jones I.B."/>
            <person name="McGettigan J.A."/>
            <person name="Micheletti S.J."/>
            <person name="Nasrallah M.E."/>
            <person name="Ortiz D."/>
            <person name="Piller C.R."/>
            <person name="Privatt S.R."/>
            <person name="Schneider S.L."/>
            <person name="Sharp S."/>
            <person name="Smith T.C."/>
            <person name="Stanton J.D."/>
            <person name="Ullery H.E."/>
            <person name="Wilson R.J."/>
            <person name="Serrano M.G."/>
            <person name="Buck G."/>
            <person name="Lee V."/>
            <person name="Wang Y."/>
            <person name="Carvalho R."/>
            <person name="Voegtly L."/>
            <person name="Shi R."/>
            <person name="Duckworth R."/>
            <person name="Johnson A."/>
            <person name="Loviza R."/>
            <person name="Walstead R."/>
            <person name="Shah Z."/>
            <person name="Kiflezghi M."/>
            <person name="Wade K."/>
            <person name="Ball S.L."/>
            <person name="Bradley K.W."/>
            <person name="Asai D.J."/>
            <person name="Bowman C.A."/>
            <person name="Russell D.A."/>
            <person name="Pope W.H."/>
            <person name="Jacobs-Sera D."/>
            <person name="Hendrix R.W."/>
            <person name="Hatfull G.F."/>
        </authorList>
    </citation>
    <scope>NUCLEOTIDE SEQUENCE</scope>
</reference>
<proteinExistence type="predicted"/>
<feature type="compositionally biased region" description="Low complexity" evidence="1">
    <location>
        <begin position="69"/>
        <end position="85"/>
    </location>
</feature>
<protein>
    <submittedName>
        <fullName evidence="2">Uncharacterized protein</fullName>
    </submittedName>
</protein>
<organism evidence="2">
    <name type="scientific">Auxenochlorella protothecoides</name>
    <name type="common">Green microalga</name>
    <name type="synonym">Chlorella protothecoides</name>
    <dbReference type="NCBI Taxonomy" id="3075"/>
    <lineage>
        <taxon>Eukaryota</taxon>
        <taxon>Viridiplantae</taxon>
        <taxon>Chlorophyta</taxon>
        <taxon>core chlorophytes</taxon>
        <taxon>Trebouxiophyceae</taxon>
        <taxon>Chlorellales</taxon>
        <taxon>Chlorellaceae</taxon>
        <taxon>Auxenochlorella</taxon>
    </lineage>
</organism>
<feature type="region of interest" description="Disordered" evidence="1">
    <location>
        <begin position="1"/>
        <end position="141"/>
    </location>
</feature>
<feature type="compositionally biased region" description="Low complexity" evidence="1">
    <location>
        <begin position="127"/>
        <end position="137"/>
    </location>
</feature>